<keyword evidence="4 11" id="KW-0808">Transferase</keyword>
<dbReference type="PROSITE" id="PS50948">
    <property type="entry name" value="PAN"/>
    <property type="match status" value="1"/>
</dbReference>
<dbReference type="Gene3D" id="1.10.510.10">
    <property type="entry name" value="Transferase(Phosphotransferase) domain 1"/>
    <property type="match status" value="1"/>
</dbReference>
<dbReference type="InterPro" id="IPR003609">
    <property type="entry name" value="Pan_app"/>
</dbReference>
<keyword evidence="16" id="KW-1185">Reference proteome</keyword>
<feature type="domain" description="Bulb-type lectin" evidence="13">
    <location>
        <begin position="27"/>
        <end position="146"/>
    </location>
</feature>
<accession>A0ABY9CGQ6</accession>
<dbReference type="SUPFAM" id="SSF56112">
    <property type="entry name" value="Protein kinase-like (PK-like)"/>
    <property type="match status" value="1"/>
</dbReference>
<keyword evidence="8 11" id="KW-0067">ATP-binding</keyword>
<dbReference type="Proteomes" id="UP001227230">
    <property type="component" value="Chromosome 9"/>
</dbReference>
<evidence type="ECO:0000256" key="9">
    <source>
        <dbReference type="ARBA" id="ARBA00023157"/>
    </source>
</evidence>
<dbReference type="PROSITE" id="PS50927">
    <property type="entry name" value="BULB_LECTIN"/>
    <property type="match status" value="1"/>
</dbReference>
<evidence type="ECO:0000259" key="14">
    <source>
        <dbReference type="PROSITE" id="PS50948"/>
    </source>
</evidence>
<keyword evidence="2" id="KW-1003">Cell membrane</keyword>
<keyword evidence="7 11" id="KW-0418">Kinase</keyword>
<dbReference type="InterPro" id="IPR001480">
    <property type="entry name" value="Bulb-type_lectin_dom"/>
</dbReference>
<dbReference type="Pfam" id="PF11883">
    <property type="entry name" value="DUF3403"/>
    <property type="match status" value="1"/>
</dbReference>
<evidence type="ECO:0000313" key="15">
    <source>
        <dbReference type="EMBL" id="WJZ94602.1"/>
    </source>
</evidence>
<comment type="subcellular location">
    <subcellularLocation>
        <location evidence="1">Cell membrane</location>
        <topology evidence="1">Single-pass type I membrane protein</topology>
    </subcellularLocation>
</comment>
<dbReference type="PIRSF" id="PIRSF000641">
    <property type="entry name" value="SRK"/>
    <property type="match status" value="1"/>
</dbReference>
<dbReference type="CDD" id="cd14066">
    <property type="entry name" value="STKc_IRAK"/>
    <property type="match status" value="1"/>
</dbReference>
<dbReference type="EC" id="2.7.11.1" evidence="11"/>
<dbReference type="InterPro" id="IPR021820">
    <property type="entry name" value="S-locus_recpt_kinase_C"/>
</dbReference>
<keyword evidence="3 11" id="KW-0723">Serine/threonine-protein kinase</keyword>
<feature type="domain" description="Protein kinase" evidence="12">
    <location>
        <begin position="456"/>
        <end position="744"/>
    </location>
</feature>
<dbReference type="InterPro" id="IPR036426">
    <property type="entry name" value="Bulb-type_lectin_dom_sf"/>
</dbReference>
<comment type="catalytic activity">
    <reaction evidence="11">
        <text>L-seryl-[protein] + ATP = O-phospho-L-seryl-[protein] + ADP + H(+)</text>
        <dbReference type="Rhea" id="RHEA:17989"/>
        <dbReference type="Rhea" id="RHEA-COMP:9863"/>
        <dbReference type="Rhea" id="RHEA-COMP:11604"/>
        <dbReference type="ChEBI" id="CHEBI:15378"/>
        <dbReference type="ChEBI" id="CHEBI:29999"/>
        <dbReference type="ChEBI" id="CHEBI:30616"/>
        <dbReference type="ChEBI" id="CHEBI:83421"/>
        <dbReference type="ChEBI" id="CHEBI:456216"/>
        <dbReference type="EC" id="2.7.11.1"/>
    </reaction>
</comment>
<evidence type="ECO:0000256" key="3">
    <source>
        <dbReference type="ARBA" id="ARBA00022527"/>
    </source>
</evidence>
<organism evidence="15 16">
    <name type="scientific">Vitis vinifera</name>
    <name type="common">Grape</name>
    <dbReference type="NCBI Taxonomy" id="29760"/>
    <lineage>
        <taxon>Eukaryota</taxon>
        <taxon>Viridiplantae</taxon>
        <taxon>Streptophyta</taxon>
        <taxon>Embryophyta</taxon>
        <taxon>Tracheophyta</taxon>
        <taxon>Spermatophyta</taxon>
        <taxon>Magnoliopsida</taxon>
        <taxon>eudicotyledons</taxon>
        <taxon>Gunneridae</taxon>
        <taxon>Pentapetalae</taxon>
        <taxon>rosids</taxon>
        <taxon>Vitales</taxon>
        <taxon>Vitaceae</taxon>
        <taxon>Viteae</taxon>
        <taxon>Vitis</taxon>
    </lineage>
</organism>
<reference evidence="15 16" key="1">
    <citation type="journal article" date="2023" name="Hortic Res">
        <title>The complete reference genome for grapevine (Vitis vinifera L.) genetics and breeding.</title>
        <authorList>
            <person name="Shi X."/>
            <person name="Cao S."/>
            <person name="Wang X."/>
            <person name="Huang S."/>
            <person name="Wang Y."/>
            <person name="Liu Z."/>
            <person name="Liu W."/>
            <person name="Leng X."/>
            <person name="Peng Y."/>
            <person name="Wang N."/>
            <person name="Wang Y."/>
            <person name="Ma Z."/>
            <person name="Xu X."/>
            <person name="Zhang F."/>
            <person name="Xue H."/>
            <person name="Zhong H."/>
            <person name="Wang Y."/>
            <person name="Zhang K."/>
            <person name="Velt A."/>
            <person name="Avia K."/>
            <person name="Holtgrawe D."/>
            <person name="Grimplet J."/>
            <person name="Matus J.T."/>
            <person name="Ware D."/>
            <person name="Wu X."/>
            <person name="Wang H."/>
            <person name="Liu C."/>
            <person name="Fang Y."/>
            <person name="Rustenholz C."/>
            <person name="Cheng Z."/>
            <person name="Xiao H."/>
            <person name="Zhou Y."/>
        </authorList>
    </citation>
    <scope>NUCLEOTIDE SEQUENCE [LARGE SCALE GENOMIC DNA]</scope>
    <source>
        <strain evidence="16">cv. Pinot noir / PN40024</strain>
        <tissue evidence="15">Leaf</tissue>
    </source>
</reference>
<evidence type="ECO:0000256" key="7">
    <source>
        <dbReference type="ARBA" id="ARBA00022777"/>
    </source>
</evidence>
<dbReference type="PANTHER" id="PTHR27002:SF926">
    <property type="entry name" value="OS07G0535800 PROTEIN"/>
    <property type="match status" value="1"/>
</dbReference>
<dbReference type="Pfam" id="PF08276">
    <property type="entry name" value="PAN_2"/>
    <property type="match status" value="1"/>
</dbReference>
<comment type="similarity">
    <text evidence="11">Belongs to the protein kinase superfamily. Ser/Thr protein kinase family.</text>
</comment>
<evidence type="ECO:0000256" key="8">
    <source>
        <dbReference type="ARBA" id="ARBA00022840"/>
    </source>
</evidence>
<dbReference type="InterPro" id="IPR024171">
    <property type="entry name" value="SRK-like_kinase"/>
</dbReference>
<evidence type="ECO:0000256" key="2">
    <source>
        <dbReference type="ARBA" id="ARBA00022475"/>
    </source>
</evidence>
<dbReference type="InterPro" id="IPR000719">
    <property type="entry name" value="Prot_kinase_dom"/>
</dbReference>
<sequence>MAVKGRILIPFTFSCFFLFLSTCYSTRDTLLQGKPLRDWERLVSANYAFTLGFFTQGSSDNRYLGIWYTSFEVRRVWVANRNDPVPDTSGNLMIDHAWKLKITYNGGFIAVSNYSQIASNTSAILQDNGNFILREHMSDGTTRVLWQSFDYPTDTLLPGMKLGINLRTGHQWSLTSWLTNQIPATGYFSFGADFRNNSQLITWWRGKIYWTSGFWHNGNLSFDNLRASLPQKDHWNDGYGFRYMSNKKEMYFSFHPNESVFFPMLVLLPSGVLKSLLRTYVHCESHIERQGCVKPDLPKCRNPASQRFQYTDGGYVVSEGFMFDDNATSVDCHFRCWNNCSCVAFSLHLAETRCVIWSRIQPRKYFVGESQQIYVLQTDKGGAVIILLASSLCCLGWKKLKLQEENKRQQELLFELGAITKPFTKHNSKKHEKVGKKTNELQLFSFQSLAAATNNFSIENKLGEGGFGPVYKGKLLDGQEIAIKRLSKSSRQGLVEFKNEIALIAKLQHDNLVKLLGCCIKEEEKILIYEYLPNKSLDFFIFGDPSKKNLLNWKKRYNIIEGITQGLLYLHKFSRLRVIHRDLKASNILLDNEMNPKISDFGMARIFGQDECEANTNRVVGTYGYMSPEYVMQGIFSTKSDVFSFGVLLLEIVSSKKNHSNYHYERPLNLIGYAWELWKEGKELELMDQTLCDGPSSNNVVKRCIHVGLLCVQENPKDRPTMSDVVLMLANESMQLSIPKQPAFFIRGIEQELEIPKRNSENCSLNIVSISVMEAR</sequence>
<evidence type="ECO:0000259" key="13">
    <source>
        <dbReference type="PROSITE" id="PS50927"/>
    </source>
</evidence>
<evidence type="ECO:0000256" key="11">
    <source>
        <dbReference type="PIRNR" id="PIRNR000641"/>
    </source>
</evidence>
<evidence type="ECO:0000256" key="4">
    <source>
        <dbReference type="ARBA" id="ARBA00022679"/>
    </source>
</evidence>
<dbReference type="InterPro" id="IPR008271">
    <property type="entry name" value="Ser/Thr_kinase_AS"/>
</dbReference>
<comment type="catalytic activity">
    <reaction evidence="11">
        <text>L-threonyl-[protein] + ATP = O-phospho-L-threonyl-[protein] + ADP + H(+)</text>
        <dbReference type="Rhea" id="RHEA:46608"/>
        <dbReference type="Rhea" id="RHEA-COMP:11060"/>
        <dbReference type="Rhea" id="RHEA-COMP:11605"/>
        <dbReference type="ChEBI" id="CHEBI:15378"/>
        <dbReference type="ChEBI" id="CHEBI:30013"/>
        <dbReference type="ChEBI" id="CHEBI:30616"/>
        <dbReference type="ChEBI" id="CHEBI:61977"/>
        <dbReference type="ChEBI" id="CHEBI:456216"/>
        <dbReference type="EC" id="2.7.11.1"/>
    </reaction>
</comment>
<dbReference type="PROSITE" id="PS00108">
    <property type="entry name" value="PROTEIN_KINASE_ST"/>
    <property type="match status" value="1"/>
</dbReference>
<keyword evidence="9" id="KW-1015">Disulfide bond</keyword>
<gene>
    <name evidence="15" type="ORF">VitviT2T_013443</name>
</gene>
<protein>
    <recommendedName>
        <fullName evidence="11">Receptor-like serine/threonine-protein kinase</fullName>
        <ecNumber evidence="11">2.7.11.1</ecNumber>
    </recommendedName>
</protein>
<evidence type="ECO:0000256" key="6">
    <source>
        <dbReference type="ARBA" id="ARBA00022741"/>
    </source>
</evidence>
<dbReference type="InterPro" id="IPR011009">
    <property type="entry name" value="Kinase-like_dom_sf"/>
</dbReference>
<evidence type="ECO:0000256" key="1">
    <source>
        <dbReference type="ARBA" id="ARBA00004251"/>
    </source>
</evidence>
<keyword evidence="10" id="KW-0325">Glycoprotein</keyword>
<dbReference type="SUPFAM" id="SSF51110">
    <property type="entry name" value="alpha-D-mannose-specific plant lectins"/>
    <property type="match status" value="1"/>
</dbReference>
<evidence type="ECO:0000313" key="16">
    <source>
        <dbReference type="Proteomes" id="UP001227230"/>
    </source>
</evidence>
<keyword evidence="2" id="KW-0472">Membrane</keyword>
<feature type="domain" description="Apple" evidence="14">
    <location>
        <begin position="300"/>
        <end position="378"/>
    </location>
</feature>
<dbReference type="EMBL" id="CP126656">
    <property type="protein sequence ID" value="WJZ94602.1"/>
    <property type="molecule type" value="Genomic_DNA"/>
</dbReference>
<dbReference type="SMART" id="SM00220">
    <property type="entry name" value="S_TKc"/>
    <property type="match status" value="1"/>
</dbReference>
<dbReference type="Gene3D" id="2.90.10.10">
    <property type="entry name" value="Bulb-type lectin domain"/>
    <property type="match status" value="1"/>
</dbReference>
<evidence type="ECO:0000259" key="12">
    <source>
        <dbReference type="PROSITE" id="PS50011"/>
    </source>
</evidence>
<dbReference type="Gene3D" id="3.30.200.20">
    <property type="entry name" value="Phosphorylase Kinase, domain 1"/>
    <property type="match status" value="1"/>
</dbReference>
<proteinExistence type="inferred from homology"/>
<evidence type="ECO:0000256" key="10">
    <source>
        <dbReference type="ARBA" id="ARBA00023180"/>
    </source>
</evidence>
<dbReference type="CDD" id="cd00028">
    <property type="entry name" value="B_lectin"/>
    <property type="match status" value="1"/>
</dbReference>
<dbReference type="PANTHER" id="PTHR27002">
    <property type="entry name" value="RECEPTOR-LIKE SERINE/THREONINE-PROTEIN KINASE SD1-8"/>
    <property type="match status" value="1"/>
</dbReference>
<keyword evidence="6 11" id="KW-0547">Nucleotide-binding</keyword>
<evidence type="ECO:0000256" key="5">
    <source>
        <dbReference type="ARBA" id="ARBA00022729"/>
    </source>
</evidence>
<name>A0ABY9CGQ6_VITVI</name>
<keyword evidence="5" id="KW-0732">Signal</keyword>
<dbReference type="PROSITE" id="PS50011">
    <property type="entry name" value="PROTEIN_KINASE_DOM"/>
    <property type="match status" value="1"/>
</dbReference>
<dbReference type="Pfam" id="PF01453">
    <property type="entry name" value="B_lectin"/>
    <property type="match status" value="1"/>
</dbReference>
<dbReference type="Pfam" id="PF07714">
    <property type="entry name" value="PK_Tyr_Ser-Thr"/>
    <property type="match status" value="1"/>
</dbReference>
<dbReference type="InterPro" id="IPR001245">
    <property type="entry name" value="Ser-Thr/Tyr_kinase_cat_dom"/>
</dbReference>
<dbReference type="SMART" id="SM00108">
    <property type="entry name" value="B_lectin"/>
    <property type="match status" value="1"/>
</dbReference>